<dbReference type="EMBL" id="BQNB010010532">
    <property type="protein sequence ID" value="GJS78544.1"/>
    <property type="molecule type" value="Genomic_DNA"/>
</dbReference>
<dbReference type="Pfam" id="PF00098">
    <property type="entry name" value="zf-CCHC"/>
    <property type="match status" value="1"/>
</dbReference>
<evidence type="ECO:0000313" key="4">
    <source>
        <dbReference type="EMBL" id="GJS78544.1"/>
    </source>
</evidence>
<keyword evidence="1" id="KW-0863">Zinc-finger</keyword>
<comment type="caution">
    <text evidence="4">The sequence shown here is derived from an EMBL/GenBank/DDBJ whole genome shotgun (WGS) entry which is preliminary data.</text>
</comment>
<gene>
    <name evidence="4" type="ORF">Tco_0728425</name>
</gene>
<organism evidence="4 5">
    <name type="scientific">Tanacetum coccineum</name>
    <dbReference type="NCBI Taxonomy" id="301880"/>
    <lineage>
        <taxon>Eukaryota</taxon>
        <taxon>Viridiplantae</taxon>
        <taxon>Streptophyta</taxon>
        <taxon>Embryophyta</taxon>
        <taxon>Tracheophyta</taxon>
        <taxon>Spermatophyta</taxon>
        <taxon>Magnoliopsida</taxon>
        <taxon>eudicotyledons</taxon>
        <taxon>Gunneridae</taxon>
        <taxon>Pentapetalae</taxon>
        <taxon>asterids</taxon>
        <taxon>campanulids</taxon>
        <taxon>Asterales</taxon>
        <taxon>Asteraceae</taxon>
        <taxon>Asteroideae</taxon>
        <taxon>Anthemideae</taxon>
        <taxon>Anthemidinae</taxon>
        <taxon>Tanacetum</taxon>
    </lineage>
</organism>
<sequence>MSTSTTHQKSPADAGSETRPPMLERGSYIPWASRFRRHVNRKRENRKWLNKALDEGPYQFHTFIPSDSIESKMKTEDDLRGEELLHYEAEIEAMNLILISIPNEIYNSFVAAPGEELVFVYNRFAQLMNDLERNKMNFPRVTINTKFLNFLQPEWLKYVTQVRLDKRLTEDTFDDLFDYLQQFEKLVNAARAKKLEKSHDPLALVAHTGSFSRNTSSYYVTHPPSVVDYDDEYQKNVVQTNYEDPLTSAMLLLARAITQNFSNLTNNRLHTSSNTRNQAIIQGDRVNIQSRNSGNTGRNTRRAYVQEEVVEGSNAQNETRNVQRTLRTSSSGNTTNVQCYNCGDKGHYARNCPKPRVRDSKYFMEQMLLAKQDEAGVILTDEQNDFLFADASRMEEIEKLSANICLMVRIQPANTTSDARPRYDSALVSEVQSSSINNNQEPMYPTHTKIINSTIGDDQINSNIIFDEPNGNVNSGSVEDDTHIPDLYELEKLARNAY</sequence>
<dbReference type="Proteomes" id="UP001151760">
    <property type="component" value="Unassembled WGS sequence"/>
</dbReference>
<proteinExistence type="predicted"/>
<dbReference type="PROSITE" id="PS50158">
    <property type="entry name" value="ZF_CCHC"/>
    <property type="match status" value="1"/>
</dbReference>
<keyword evidence="1" id="KW-0862">Zinc</keyword>
<dbReference type="SMART" id="SM00343">
    <property type="entry name" value="ZnF_C2HC"/>
    <property type="match status" value="1"/>
</dbReference>
<dbReference type="InterPro" id="IPR001878">
    <property type="entry name" value="Znf_CCHC"/>
</dbReference>
<accession>A0ABQ4YL41</accession>
<feature type="domain" description="CCHC-type" evidence="3">
    <location>
        <begin position="339"/>
        <end position="354"/>
    </location>
</feature>
<evidence type="ECO:0000259" key="3">
    <source>
        <dbReference type="PROSITE" id="PS50158"/>
    </source>
</evidence>
<protein>
    <submittedName>
        <fullName evidence="4">Retrovirus-related pol polyprotein from transposon TNT 1-94</fullName>
    </submittedName>
</protein>
<evidence type="ECO:0000313" key="5">
    <source>
        <dbReference type="Proteomes" id="UP001151760"/>
    </source>
</evidence>
<dbReference type="SUPFAM" id="SSF57756">
    <property type="entry name" value="Retrovirus zinc finger-like domains"/>
    <property type="match status" value="1"/>
</dbReference>
<feature type="region of interest" description="Disordered" evidence="2">
    <location>
        <begin position="1"/>
        <end position="24"/>
    </location>
</feature>
<reference evidence="4" key="1">
    <citation type="journal article" date="2022" name="Int. J. Mol. Sci.">
        <title>Draft Genome of Tanacetum Coccineum: Genomic Comparison of Closely Related Tanacetum-Family Plants.</title>
        <authorList>
            <person name="Yamashiro T."/>
            <person name="Shiraishi A."/>
            <person name="Nakayama K."/>
            <person name="Satake H."/>
        </authorList>
    </citation>
    <scope>NUCLEOTIDE SEQUENCE</scope>
</reference>
<keyword evidence="5" id="KW-1185">Reference proteome</keyword>
<evidence type="ECO:0000256" key="2">
    <source>
        <dbReference type="SAM" id="MobiDB-lite"/>
    </source>
</evidence>
<reference evidence="4" key="2">
    <citation type="submission" date="2022-01" db="EMBL/GenBank/DDBJ databases">
        <authorList>
            <person name="Yamashiro T."/>
            <person name="Shiraishi A."/>
            <person name="Satake H."/>
            <person name="Nakayama K."/>
        </authorList>
    </citation>
    <scope>NUCLEOTIDE SEQUENCE</scope>
</reference>
<dbReference type="InterPro" id="IPR036875">
    <property type="entry name" value="Znf_CCHC_sf"/>
</dbReference>
<evidence type="ECO:0000256" key="1">
    <source>
        <dbReference type="PROSITE-ProRule" id="PRU00047"/>
    </source>
</evidence>
<name>A0ABQ4YL41_9ASTR</name>
<keyword evidence="1" id="KW-0479">Metal-binding</keyword>
<dbReference type="Gene3D" id="4.10.60.10">
    <property type="entry name" value="Zinc finger, CCHC-type"/>
    <property type="match status" value="1"/>
</dbReference>